<evidence type="ECO:0000256" key="3">
    <source>
        <dbReference type="ARBA" id="ARBA00012856"/>
    </source>
</evidence>
<gene>
    <name evidence="10" type="ORF">CAPTEDRAFT_228287</name>
</gene>
<dbReference type="PANTHER" id="PTHR48069">
    <property type="entry name" value="DIHYDROFOLATE REDUCTASE"/>
    <property type="match status" value="1"/>
</dbReference>
<keyword evidence="5" id="KW-0521">NADP</keyword>
<evidence type="ECO:0000256" key="5">
    <source>
        <dbReference type="ARBA" id="ARBA00022857"/>
    </source>
</evidence>
<evidence type="ECO:0000256" key="7">
    <source>
        <dbReference type="ARBA" id="ARBA00048873"/>
    </source>
</evidence>
<comment type="pathway">
    <text evidence="1">Cofactor biosynthesis; tetrahydrofolate biosynthesis; 5,6,7,8-tetrahydrofolate from 7,8-dihydrofolate: step 1/1.</text>
</comment>
<keyword evidence="6" id="KW-0560">Oxidoreductase</keyword>
<dbReference type="Gene3D" id="3.40.430.10">
    <property type="entry name" value="Dihydrofolate Reductase, subunit A"/>
    <property type="match status" value="2"/>
</dbReference>
<dbReference type="HOGENOM" id="CLU_738249_0_0_1"/>
<dbReference type="GO" id="GO:0004146">
    <property type="term" value="F:dihydrofolate reductase activity"/>
    <property type="evidence" value="ECO:0007669"/>
    <property type="project" value="UniProtKB-EC"/>
</dbReference>
<dbReference type="InterPro" id="IPR017925">
    <property type="entry name" value="DHFR_CS"/>
</dbReference>
<dbReference type="EMBL" id="AMQN01007408">
    <property type="status" value="NOT_ANNOTATED_CDS"/>
    <property type="molecule type" value="Genomic_DNA"/>
</dbReference>
<dbReference type="OrthoDB" id="4664297at2759"/>
<evidence type="ECO:0000313" key="12">
    <source>
        <dbReference type="Proteomes" id="UP000014760"/>
    </source>
</evidence>
<evidence type="ECO:0000313" key="10">
    <source>
        <dbReference type="EMBL" id="ELU06433.1"/>
    </source>
</evidence>
<proteinExistence type="inferred from homology"/>
<evidence type="ECO:0000259" key="9">
    <source>
        <dbReference type="PROSITE" id="PS51330"/>
    </source>
</evidence>
<evidence type="ECO:0000256" key="6">
    <source>
        <dbReference type="ARBA" id="ARBA00023002"/>
    </source>
</evidence>
<dbReference type="EMBL" id="KB300643">
    <property type="protein sequence ID" value="ELU06433.1"/>
    <property type="molecule type" value="Genomic_DNA"/>
</dbReference>
<dbReference type="PROSITE" id="PS00075">
    <property type="entry name" value="DHFR_1"/>
    <property type="match status" value="2"/>
</dbReference>
<dbReference type="GO" id="GO:0046452">
    <property type="term" value="P:dihydrofolate metabolic process"/>
    <property type="evidence" value="ECO:0007669"/>
    <property type="project" value="TreeGrafter"/>
</dbReference>
<comment type="similarity">
    <text evidence="2 8">Belongs to the dihydrofolate reductase family.</text>
</comment>
<dbReference type="GO" id="GO:0005739">
    <property type="term" value="C:mitochondrion"/>
    <property type="evidence" value="ECO:0007669"/>
    <property type="project" value="TreeGrafter"/>
</dbReference>
<dbReference type="Pfam" id="PF00186">
    <property type="entry name" value="DHFR_1"/>
    <property type="match status" value="2"/>
</dbReference>
<dbReference type="GO" id="GO:0050661">
    <property type="term" value="F:NADP binding"/>
    <property type="evidence" value="ECO:0007669"/>
    <property type="project" value="InterPro"/>
</dbReference>
<name>R7UK12_CAPTE</name>
<dbReference type="AlphaFoldDB" id="R7UK12"/>
<dbReference type="InterPro" id="IPR024072">
    <property type="entry name" value="DHFR-like_dom_sf"/>
</dbReference>
<dbReference type="FunCoup" id="R7UK12">
    <property type="interactions" value="409"/>
</dbReference>
<dbReference type="PROSITE" id="PS51330">
    <property type="entry name" value="DHFR_2"/>
    <property type="match status" value="2"/>
</dbReference>
<keyword evidence="12" id="KW-1185">Reference proteome</keyword>
<dbReference type="GO" id="GO:0046655">
    <property type="term" value="P:folic acid metabolic process"/>
    <property type="evidence" value="ECO:0007669"/>
    <property type="project" value="TreeGrafter"/>
</dbReference>
<dbReference type="Proteomes" id="UP000014760">
    <property type="component" value="Unassembled WGS sequence"/>
</dbReference>
<evidence type="ECO:0000256" key="2">
    <source>
        <dbReference type="ARBA" id="ARBA00009539"/>
    </source>
</evidence>
<dbReference type="InterPro" id="IPR012259">
    <property type="entry name" value="DHFR"/>
</dbReference>
<dbReference type="SUPFAM" id="SSF53597">
    <property type="entry name" value="Dihydrofolate reductase-like"/>
    <property type="match status" value="2"/>
</dbReference>
<evidence type="ECO:0000256" key="1">
    <source>
        <dbReference type="ARBA" id="ARBA00004903"/>
    </source>
</evidence>
<dbReference type="PRINTS" id="PR00070">
    <property type="entry name" value="DHFR"/>
</dbReference>
<dbReference type="STRING" id="283909.R7UK12"/>
<evidence type="ECO:0000256" key="4">
    <source>
        <dbReference type="ARBA" id="ARBA00022563"/>
    </source>
</evidence>
<dbReference type="InterPro" id="IPR001796">
    <property type="entry name" value="DHFR_dom"/>
</dbReference>
<dbReference type="PANTHER" id="PTHR48069:SF3">
    <property type="entry name" value="DIHYDROFOLATE REDUCTASE"/>
    <property type="match status" value="1"/>
</dbReference>
<dbReference type="GO" id="GO:0006730">
    <property type="term" value="P:one-carbon metabolic process"/>
    <property type="evidence" value="ECO:0007669"/>
    <property type="project" value="UniProtKB-KW"/>
</dbReference>
<evidence type="ECO:0000256" key="8">
    <source>
        <dbReference type="RuleBase" id="RU004474"/>
    </source>
</evidence>
<organism evidence="10">
    <name type="scientific">Capitella teleta</name>
    <name type="common">Polychaete worm</name>
    <dbReference type="NCBI Taxonomy" id="283909"/>
    <lineage>
        <taxon>Eukaryota</taxon>
        <taxon>Metazoa</taxon>
        <taxon>Spiralia</taxon>
        <taxon>Lophotrochozoa</taxon>
        <taxon>Annelida</taxon>
        <taxon>Polychaeta</taxon>
        <taxon>Sedentaria</taxon>
        <taxon>Scolecida</taxon>
        <taxon>Capitellidae</taxon>
        <taxon>Capitella</taxon>
    </lineage>
</organism>
<dbReference type="UniPathway" id="UPA00077">
    <property type="reaction ID" value="UER00158"/>
</dbReference>
<dbReference type="CDD" id="cd00209">
    <property type="entry name" value="DHFR"/>
    <property type="match status" value="2"/>
</dbReference>
<keyword evidence="4" id="KW-0554">One-carbon metabolism</keyword>
<feature type="domain" description="DHFR" evidence="9">
    <location>
        <begin position="194"/>
        <end position="373"/>
    </location>
</feature>
<reference evidence="10 12" key="2">
    <citation type="journal article" date="2013" name="Nature">
        <title>Insights into bilaterian evolution from three spiralian genomes.</title>
        <authorList>
            <person name="Simakov O."/>
            <person name="Marletaz F."/>
            <person name="Cho S.J."/>
            <person name="Edsinger-Gonzales E."/>
            <person name="Havlak P."/>
            <person name="Hellsten U."/>
            <person name="Kuo D.H."/>
            <person name="Larsson T."/>
            <person name="Lv J."/>
            <person name="Arendt D."/>
            <person name="Savage R."/>
            <person name="Osoegawa K."/>
            <person name="de Jong P."/>
            <person name="Grimwood J."/>
            <person name="Chapman J.A."/>
            <person name="Shapiro H."/>
            <person name="Aerts A."/>
            <person name="Otillar R.P."/>
            <person name="Terry A.Y."/>
            <person name="Boore J.L."/>
            <person name="Grigoriev I.V."/>
            <person name="Lindberg D.R."/>
            <person name="Seaver E.C."/>
            <person name="Weisblat D.A."/>
            <person name="Putnam N.H."/>
            <person name="Rokhsar D.S."/>
        </authorList>
    </citation>
    <scope>NUCLEOTIDE SEQUENCE</scope>
    <source>
        <strain evidence="10 12">I ESC-2004</strain>
    </source>
</reference>
<dbReference type="OMA" id="CETIYLT"/>
<comment type="catalytic activity">
    <reaction evidence="7">
        <text>(6S)-5,6,7,8-tetrahydrofolate + NADP(+) = 7,8-dihydrofolate + NADPH + H(+)</text>
        <dbReference type="Rhea" id="RHEA:15009"/>
        <dbReference type="ChEBI" id="CHEBI:15378"/>
        <dbReference type="ChEBI" id="CHEBI:57451"/>
        <dbReference type="ChEBI" id="CHEBI:57453"/>
        <dbReference type="ChEBI" id="CHEBI:57783"/>
        <dbReference type="ChEBI" id="CHEBI:58349"/>
        <dbReference type="EC" id="1.5.1.3"/>
    </reaction>
</comment>
<accession>R7UK12</accession>
<dbReference type="EnsemblMetazoa" id="CapteT228287">
    <property type="protein sequence ID" value="CapteP228287"/>
    <property type="gene ID" value="CapteG228287"/>
</dbReference>
<reference evidence="11" key="3">
    <citation type="submission" date="2015-06" db="UniProtKB">
        <authorList>
            <consortium name="EnsemblMetazoa"/>
        </authorList>
    </citation>
    <scope>IDENTIFICATION</scope>
</reference>
<dbReference type="EC" id="1.5.1.3" evidence="3"/>
<dbReference type="FunFam" id="3.40.430.10:FF:000002">
    <property type="entry name" value="Dihydrofolate reductase"/>
    <property type="match status" value="1"/>
</dbReference>
<reference evidence="12" key="1">
    <citation type="submission" date="2012-12" db="EMBL/GenBank/DDBJ databases">
        <authorList>
            <person name="Hellsten U."/>
            <person name="Grimwood J."/>
            <person name="Chapman J.A."/>
            <person name="Shapiro H."/>
            <person name="Aerts A."/>
            <person name="Otillar R.P."/>
            <person name="Terry A.Y."/>
            <person name="Boore J.L."/>
            <person name="Simakov O."/>
            <person name="Marletaz F."/>
            <person name="Cho S.-J."/>
            <person name="Edsinger-Gonzales E."/>
            <person name="Havlak P."/>
            <person name="Kuo D.-H."/>
            <person name="Larsson T."/>
            <person name="Lv J."/>
            <person name="Arendt D."/>
            <person name="Savage R."/>
            <person name="Osoegawa K."/>
            <person name="de Jong P."/>
            <person name="Lindberg D.R."/>
            <person name="Seaver E.C."/>
            <person name="Weisblat D.A."/>
            <person name="Putnam N.H."/>
            <person name="Grigoriev I.V."/>
            <person name="Rokhsar D.S."/>
        </authorList>
    </citation>
    <scope>NUCLEOTIDE SEQUENCE</scope>
    <source>
        <strain evidence="12">I ESC-2004</strain>
    </source>
</reference>
<dbReference type="EMBL" id="AMQN01007409">
    <property type="status" value="NOT_ANNOTATED_CDS"/>
    <property type="molecule type" value="Genomic_DNA"/>
</dbReference>
<evidence type="ECO:0000313" key="11">
    <source>
        <dbReference type="EnsemblMetazoa" id="CapteP228287"/>
    </source>
</evidence>
<dbReference type="GO" id="GO:0046654">
    <property type="term" value="P:tetrahydrofolate biosynthetic process"/>
    <property type="evidence" value="ECO:0007669"/>
    <property type="project" value="UniProtKB-UniPathway"/>
</dbReference>
<sequence length="379" mass="42629">MSSTRLNLVVAACTNKGIGVDGRLPWTIRGDMAFFRKITSETSDPGKQNVVLMGRKTWESIPAKHRPLPNRINVVLSASLKEAPQGSLLIRNFEDIFPLMESSDLKDKINELFVIGGSSLYTMSFKSSHPVRVFLTTVLQEFHCDTFLPEMDDILNKYQKIEFAHEDIGKRTENGIPYQIEVYDKLNMSKPLVPIKICAAMLENRGIGFKGKIPWPHIKKDYDHYSQLTQGSIKSGKKVVNIKGRATWQDTGDAEKARPNVITIIISKTLSQLPEGADYLVEDFNEAHCTASSLFNAGVVSDVWVMGGQAVYKSAIESPHCSEIHLTEIKCDLEADRFFPEFESLYSAQSGNDFYNTTVEDGGIQYQFKLYHRLPKYSA</sequence>
<feature type="domain" description="DHFR" evidence="9">
    <location>
        <begin position="5"/>
        <end position="185"/>
    </location>
</feature>
<protein>
    <recommendedName>
        <fullName evidence="3">dihydrofolate reductase</fullName>
        <ecNumber evidence="3">1.5.1.3</ecNumber>
    </recommendedName>
</protein>